<comment type="similarity">
    <text evidence="10">Belongs to the peroxiredoxin family. BCP/PrxQ subfamily.</text>
</comment>
<dbReference type="KEGG" id="iva:Isova_1043"/>
<dbReference type="InterPro" id="IPR050924">
    <property type="entry name" value="Peroxiredoxin_BCP/PrxQ"/>
</dbReference>
<keyword evidence="6" id="KW-0560">Oxidoreductase</keyword>
<dbReference type="EMBL" id="CP002810">
    <property type="protein sequence ID" value="AEG43826.1"/>
    <property type="molecule type" value="Genomic_DNA"/>
</dbReference>
<dbReference type="EC" id="1.11.1.24" evidence="3"/>
<keyword evidence="16" id="KW-1185">Reference proteome</keyword>
<reference evidence="15 16" key="1">
    <citation type="submission" date="2011-05" db="EMBL/GenBank/DDBJ databases">
        <title>Complete sequence of Isoptericola variabilis 225.</title>
        <authorList>
            <consortium name="US DOE Joint Genome Institute"/>
            <person name="Lucas S."/>
            <person name="Han J."/>
            <person name="Lapidus A."/>
            <person name="Cheng J.-F."/>
            <person name="Goodwin L."/>
            <person name="Pitluck S."/>
            <person name="Peters L."/>
            <person name="Mikhailova N."/>
            <person name="Zeytun A."/>
            <person name="Han C."/>
            <person name="Tapia R."/>
            <person name="Land M."/>
            <person name="Hauser L."/>
            <person name="Kyrpides N."/>
            <person name="Ivanova N."/>
            <person name="Pagani I."/>
            <person name="Siebers A."/>
            <person name="Allgaier M."/>
            <person name="Thelen M."/>
            <person name="Hugenholtz P."/>
            <person name="Gladden J."/>
            <person name="Woyke T."/>
        </authorList>
    </citation>
    <scope>NUCLEOTIDE SEQUENCE [LARGE SCALE GENOMIC DNA]</scope>
    <source>
        <strain evidence="16">225</strain>
    </source>
</reference>
<evidence type="ECO:0000256" key="1">
    <source>
        <dbReference type="ARBA" id="ARBA00003330"/>
    </source>
</evidence>
<dbReference type="STRING" id="743718.Isova_1043"/>
<dbReference type="GO" id="GO:0034599">
    <property type="term" value="P:cellular response to oxidative stress"/>
    <property type="evidence" value="ECO:0007669"/>
    <property type="project" value="TreeGrafter"/>
</dbReference>
<comment type="subunit">
    <text evidence="2">Monomer.</text>
</comment>
<dbReference type="Proteomes" id="UP000009236">
    <property type="component" value="Chromosome"/>
</dbReference>
<protein>
    <recommendedName>
        <fullName evidence="3">thioredoxin-dependent peroxiredoxin</fullName>
        <ecNumber evidence="3">1.11.1.24</ecNumber>
    </recommendedName>
    <alternativeName>
        <fullName evidence="11">Bacterioferritin comigratory protein</fullName>
    </alternativeName>
    <alternativeName>
        <fullName evidence="9">Thioredoxin peroxidase</fullName>
    </alternativeName>
</protein>
<dbReference type="GO" id="GO:0005737">
    <property type="term" value="C:cytoplasm"/>
    <property type="evidence" value="ECO:0007669"/>
    <property type="project" value="TreeGrafter"/>
</dbReference>
<evidence type="ECO:0000256" key="2">
    <source>
        <dbReference type="ARBA" id="ARBA00011245"/>
    </source>
</evidence>
<keyword evidence="8" id="KW-0676">Redox-active center</keyword>
<evidence type="ECO:0000256" key="4">
    <source>
        <dbReference type="ARBA" id="ARBA00022559"/>
    </source>
</evidence>
<dbReference type="PANTHER" id="PTHR42801:SF4">
    <property type="entry name" value="AHPC_TSA FAMILY PROTEIN"/>
    <property type="match status" value="1"/>
</dbReference>
<evidence type="ECO:0000256" key="13">
    <source>
        <dbReference type="PIRSR" id="PIRSR000239-1"/>
    </source>
</evidence>
<dbReference type="InterPro" id="IPR024706">
    <property type="entry name" value="Peroxiredoxin_AhpC-typ"/>
</dbReference>
<comment type="function">
    <text evidence="1">Thiol-specific peroxidase that catalyzes the reduction of hydrogen peroxide and organic hydroperoxides to water and alcohols, respectively. Plays a role in cell protection against oxidative stress by detoxifying peroxides and as sensor of hydrogen peroxide-mediated signaling events.</text>
</comment>
<accession>F6FQF1</accession>
<evidence type="ECO:0000256" key="5">
    <source>
        <dbReference type="ARBA" id="ARBA00022862"/>
    </source>
</evidence>
<keyword evidence="7" id="KW-1015">Disulfide bond</keyword>
<evidence type="ECO:0000256" key="9">
    <source>
        <dbReference type="ARBA" id="ARBA00032824"/>
    </source>
</evidence>
<dbReference type="FunFam" id="3.40.30.10:FF:000007">
    <property type="entry name" value="Thioredoxin-dependent thiol peroxidase"/>
    <property type="match status" value="1"/>
</dbReference>
<evidence type="ECO:0000256" key="11">
    <source>
        <dbReference type="ARBA" id="ARBA00041373"/>
    </source>
</evidence>
<dbReference type="GO" id="GO:0045454">
    <property type="term" value="P:cell redox homeostasis"/>
    <property type="evidence" value="ECO:0007669"/>
    <property type="project" value="TreeGrafter"/>
</dbReference>
<gene>
    <name evidence="15" type="ordered locus">Isova_1043</name>
</gene>
<evidence type="ECO:0000259" key="14">
    <source>
        <dbReference type="PROSITE" id="PS51352"/>
    </source>
</evidence>
<dbReference type="InterPro" id="IPR013766">
    <property type="entry name" value="Thioredoxin_domain"/>
</dbReference>
<evidence type="ECO:0000256" key="3">
    <source>
        <dbReference type="ARBA" id="ARBA00013017"/>
    </source>
</evidence>
<sequence>MTRLAVGDTAPDFTLPAVVPDGDGRAAGEFSLAAALAEPGRAGVVVYFYPAAMTPGCTTEACDFRDSLASLQAAGYAVVGVSPDDLDALQKFSERDALTFPLAADTEHEVLEAYGAWGEKKNYGKTYVGVIRSTVVVGADGKVAVAQYNVKATGHVARLRKTLGLD</sequence>
<dbReference type="InterPro" id="IPR000866">
    <property type="entry name" value="AhpC/TSA"/>
</dbReference>
<keyword evidence="5" id="KW-0049">Antioxidant</keyword>
<evidence type="ECO:0000256" key="7">
    <source>
        <dbReference type="ARBA" id="ARBA00023157"/>
    </source>
</evidence>
<evidence type="ECO:0000313" key="16">
    <source>
        <dbReference type="Proteomes" id="UP000009236"/>
    </source>
</evidence>
<evidence type="ECO:0000256" key="12">
    <source>
        <dbReference type="ARBA" id="ARBA00049091"/>
    </source>
</evidence>
<dbReference type="AlphaFoldDB" id="F6FQF1"/>
<keyword evidence="4" id="KW-0575">Peroxidase</keyword>
<evidence type="ECO:0000256" key="6">
    <source>
        <dbReference type="ARBA" id="ARBA00023002"/>
    </source>
</evidence>
<feature type="active site" description="Cysteine sulfenic acid (-SOH) intermediate; for peroxidase activity" evidence="13">
    <location>
        <position position="57"/>
    </location>
</feature>
<evidence type="ECO:0000256" key="8">
    <source>
        <dbReference type="ARBA" id="ARBA00023284"/>
    </source>
</evidence>
<dbReference type="RefSeq" id="WP_013838218.1">
    <property type="nucleotide sequence ID" value="NC_015588.1"/>
</dbReference>
<dbReference type="GO" id="GO:0008379">
    <property type="term" value="F:thioredoxin peroxidase activity"/>
    <property type="evidence" value="ECO:0007669"/>
    <property type="project" value="TreeGrafter"/>
</dbReference>
<dbReference type="PIRSF" id="PIRSF000239">
    <property type="entry name" value="AHPC"/>
    <property type="match status" value="1"/>
</dbReference>
<name>F6FQF1_ISOV2</name>
<dbReference type="SUPFAM" id="SSF52833">
    <property type="entry name" value="Thioredoxin-like"/>
    <property type="match status" value="1"/>
</dbReference>
<dbReference type="HOGENOM" id="CLU_042529_14_1_11"/>
<dbReference type="PANTHER" id="PTHR42801">
    <property type="entry name" value="THIOREDOXIN-DEPENDENT PEROXIDE REDUCTASE"/>
    <property type="match status" value="1"/>
</dbReference>
<dbReference type="Gene3D" id="3.40.30.10">
    <property type="entry name" value="Glutaredoxin"/>
    <property type="match status" value="1"/>
</dbReference>
<dbReference type="eggNOG" id="COG1225">
    <property type="taxonomic scope" value="Bacteria"/>
</dbReference>
<dbReference type="PROSITE" id="PS51352">
    <property type="entry name" value="THIOREDOXIN_2"/>
    <property type="match status" value="1"/>
</dbReference>
<feature type="domain" description="Thioredoxin" evidence="14">
    <location>
        <begin position="4"/>
        <end position="166"/>
    </location>
</feature>
<dbReference type="Pfam" id="PF00578">
    <property type="entry name" value="AhpC-TSA"/>
    <property type="match status" value="1"/>
</dbReference>
<evidence type="ECO:0000313" key="15">
    <source>
        <dbReference type="EMBL" id="AEG43826.1"/>
    </source>
</evidence>
<comment type="catalytic activity">
    <reaction evidence="12">
        <text>a hydroperoxide + [thioredoxin]-dithiol = an alcohol + [thioredoxin]-disulfide + H2O</text>
        <dbReference type="Rhea" id="RHEA:62620"/>
        <dbReference type="Rhea" id="RHEA-COMP:10698"/>
        <dbReference type="Rhea" id="RHEA-COMP:10700"/>
        <dbReference type="ChEBI" id="CHEBI:15377"/>
        <dbReference type="ChEBI" id="CHEBI:29950"/>
        <dbReference type="ChEBI" id="CHEBI:30879"/>
        <dbReference type="ChEBI" id="CHEBI:35924"/>
        <dbReference type="ChEBI" id="CHEBI:50058"/>
        <dbReference type="EC" id="1.11.1.24"/>
    </reaction>
</comment>
<evidence type="ECO:0000256" key="10">
    <source>
        <dbReference type="ARBA" id="ARBA00038489"/>
    </source>
</evidence>
<dbReference type="InterPro" id="IPR036249">
    <property type="entry name" value="Thioredoxin-like_sf"/>
</dbReference>
<proteinExistence type="inferred from homology"/>
<organism evidence="16">
    <name type="scientific">Isoptericola variabilis (strain 225)</name>
    <dbReference type="NCBI Taxonomy" id="743718"/>
    <lineage>
        <taxon>Bacteria</taxon>
        <taxon>Bacillati</taxon>
        <taxon>Actinomycetota</taxon>
        <taxon>Actinomycetes</taxon>
        <taxon>Micrococcales</taxon>
        <taxon>Promicromonosporaceae</taxon>
        <taxon>Isoptericola</taxon>
    </lineage>
</organism>
<dbReference type="CDD" id="cd03017">
    <property type="entry name" value="PRX_BCP"/>
    <property type="match status" value="1"/>
</dbReference>